<keyword evidence="2" id="KW-1185">Reference proteome</keyword>
<sequence>MNTQTQIFTADEARKVERKAIQWIFKNITCSKTPVQDFSVRANFKGATKTITVNFSK</sequence>
<organism evidence="1 2">
    <name type="scientific">Bacteriophage DSS3_VP1</name>
    <dbReference type="NCBI Taxonomy" id="2664196"/>
    <lineage>
        <taxon>Viruses</taxon>
        <taxon>Duplodnaviria</taxon>
        <taxon>Heunggongvirae</taxon>
        <taxon>Uroviricota</taxon>
        <taxon>Caudoviricetes</taxon>
        <taxon>Naomviridae</taxon>
        <taxon>Noahvirus</taxon>
        <taxon>Noahvirus arc</taxon>
    </lineage>
</organism>
<name>A0A7S5KQ80_9CAUD</name>
<evidence type="ECO:0000313" key="1">
    <source>
        <dbReference type="EMBL" id="QGH74615.1"/>
    </source>
</evidence>
<dbReference type="EMBL" id="MN602266">
    <property type="protein sequence ID" value="QGH74615.1"/>
    <property type="molecule type" value="Genomic_DNA"/>
</dbReference>
<proteinExistence type="predicted"/>
<gene>
    <name evidence="1" type="ORF">DSS3VP1_00047</name>
</gene>
<reference evidence="1 2" key="1">
    <citation type="submission" date="2019-10" db="EMBL/GenBank/DDBJ databases">
        <title>Isolation and characterisation of a new family of globally distributed lytic roseophage, the Naomivirus.</title>
        <authorList>
            <person name="Rihtman B."/>
            <person name="Puxty R.J."/>
            <person name="Hapeshi A."/>
            <person name="Zhan Y."/>
            <person name="Michinevski S."/>
            <person name="Waterfield N.R."/>
            <person name="Chen F."/>
            <person name="Millard A.D."/>
            <person name="Scanlan D.J."/>
            <person name="Chen Y."/>
        </authorList>
    </citation>
    <scope>NUCLEOTIDE SEQUENCE [LARGE SCALE GENOMIC DNA]</scope>
</reference>
<accession>A0A7S5KQ80</accession>
<dbReference type="Proteomes" id="UP000594402">
    <property type="component" value="Segment"/>
</dbReference>
<evidence type="ECO:0000313" key="2">
    <source>
        <dbReference type="Proteomes" id="UP000594402"/>
    </source>
</evidence>
<protein>
    <submittedName>
        <fullName evidence="1">Uncharacterized protein</fullName>
    </submittedName>
</protein>